<reference evidence="2" key="1">
    <citation type="submission" date="2019-11" db="EMBL/GenBank/DDBJ databases">
        <title>Genome sequence of Heliorestis convoluta strain HH, an alkaliphilic and minimalistic phototrophic bacterium from a soda lake in Egypt.</title>
        <authorList>
            <person name="Dewey E.D."/>
            <person name="Stokes L.M."/>
            <person name="Burchell B.M."/>
            <person name="Shaffer K.N."/>
            <person name="Huntington A.M."/>
            <person name="Baker J.M."/>
            <person name="Nadendla S."/>
            <person name="Giglio M.G."/>
            <person name="Touchman J.W."/>
            <person name="Blankenship R.E."/>
            <person name="Madigan M.T."/>
            <person name="Sattley W.M."/>
        </authorList>
    </citation>
    <scope>NUCLEOTIDE SEQUENCE [LARGE SCALE GENOMIC DNA]</scope>
    <source>
        <strain evidence="2">HH</strain>
    </source>
</reference>
<dbReference type="AlphaFoldDB" id="A0A5Q2N0M6"/>
<dbReference type="EC" id="6.3.1.-" evidence="1"/>
<dbReference type="GO" id="GO:0016874">
    <property type="term" value="F:ligase activity"/>
    <property type="evidence" value="ECO:0007669"/>
    <property type="project" value="UniProtKB-KW"/>
</dbReference>
<dbReference type="KEGG" id="hcv:FTV88_1773"/>
<proteinExistence type="predicted"/>
<dbReference type="Gene3D" id="3.40.50.300">
    <property type="entry name" value="P-loop containing nucleotide triphosphate hydrolases"/>
    <property type="match status" value="1"/>
</dbReference>
<sequence length="270" mass="31762">MIDLLLQASKDNRRDKGLYIVCFDEMNLARVEHYFSQFLSVLEMDPSRRELHLYNKELESTLLNSAQYPPSIAIGDNVLFVGTVNMDESTYHFSDKVLDRANVIRLNILPFEDLKKLKYHKEKKSIGKEWTYSEFQSFIKEQEDYDLTDRELSFLRQFHLQLQSINKNMGIGFRILRQIDRYLKNLPQTPFVTRSDAFDRQIVQRILTKVRGPEEQLKSVLGSFHVERQGQVDGPLITLLDEYADLSAFEETRQTIYHKAKELSMYGYTV</sequence>
<gene>
    <name evidence="1" type="ORF">FTV88_1773</name>
</gene>
<keyword evidence="1" id="KW-0436">Ligase</keyword>
<dbReference type="OrthoDB" id="9781481at2"/>
<dbReference type="SUPFAM" id="SSF52540">
    <property type="entry name" value="P-loop containing nucleoside triphosphate hydrolases"/>
    <property type="match status" value="1"/>
</dbReference>
<protein>
    <submittedName>
        <fullName evidence="1">AAA family ATPase, putative</fullName>
        <ecNumber evidence="1">6.3.1.-</ecNumber>
    </submittedName>
</protein>
<dbReference type="Proteomes" id="UP000366051">
    <property type="component" value="Chromosome"/>
</dbReference>
<evidence type="ECO:0000313" key="1">
    <source>
        <dbReference type="EMBL" id="QGG47871.1"/>
    </source>
</evidence>
<dbReference type="EMBL" id="CP045875">
    <property type="protein sequence ID" value="QGG47871.1"/>
    <property type="molecule type" value="Genomic_DNA"/>
</dbReference>
<dbReference type="InterPro" id="IPR027417">
    <property type="entry name" value="P-loop_NTPase"/>
</dbReference>
<name>A0A5Q2N0M6_9FIRM</name>
<accession>A0A5Q2N0M6</accession>
<keyword evidence="2" id="KW-1185">Reference proteome</keyword>
<evidence type="ECO:0000313" key="2">
    <source>
        <dbReference type="Proteomes" id="UP000366051"/>
    </source>
</evidence>
<organism evidence="1 2">
    <name type="scientific">Heliorestis convoluta</name>
    <dbReference type="NCBI Taxonomy" id="356322"/>
    <lineage>
        <taxon>Bacteria</taxon>
        <taxon>Bacillati</taxon>
        <taxon>Bacillota</taxon>
        <taxon>Clostridia</taxon>
        <taxon>Eubacteriales</taxon>
        <taxon>Heliobacteriaceae</taxon>
        <taxon>Heliorestis</taxon>
    </lineage>
</organism>
<dbReference type="RefSeq" id="WP_153725166.1">
    <property type="nucleotide sequence ID" value="NZ_CP045875.1"/>
</dbReference>